<evidence type="ECO:0000256" key="3">
    <source>
        <dbReference type="ARBA" id="ARBA00022741"/>
    </source>
</evidence>
<comment type="similarity">
    <text evidence="1 6">Belongs to the Nudix hydrolase family.</text>
</comment>
<accession>A0ABW7C790</accession>
<dbReference type="CDD" id="cd03428">
    <property type="entry name" value="NUDIX_Ap4A_Nudt2"/>
    <property type="match status" value="1"/>
</dbReference>
<dbReference type="EMBL" id="JAZAQF010000028">
    <property type="protein sequence ID" value="MFG3817050.1"/>
    <property type="molecule type" value="Genomic_DNA"/>
</dbReference>
<sequence length="156" mass="17579">MPTDAQPVTEEAFGIVPIYLPQSGDRAEALFLLVQHRAGHWAFPKGHAEPGESALETALREFTEETGIQHCTPVTDVQFVETYCRQNKLVQKTVTYFPAWVLDRETNLQPEEIQDSAWLTAEEARSRITFPANRGVLESALEWLQALATLPIQTEE</sequence>
<dbReference type="Gene3D" id="3.90.79.10">
    <property type="entry name" value="Nucleoside Triphosphate Pyrophosphohydrolase"/>
    <property type="match status" value="1"/>
</dbReference>
<proteinExistence type="inferred from homology"/>
<evidence type="ECO:0000313" key="9">
    <source>
        <dbReference type="Proteomes" id="UP001604335"/>
    </source>
</evidence>
<comment type="caution">
    <text evidence="8">The sequence shown here is derived from an EMBL/GenBank/DDBJ whole genome shotgun (WGS) entry which is preliminary data.</text>
</comment>
<dbReference type="PANTHER" id="PTHR21340">
    <property type="entry name" value="DIADENOSINE 5,5-P1,P4-TETRAPHOSPHATE PYROPHOSPHOHYDROLASE MUTT"/>
    <property type="match status" value="1"/>
</dbReference>
<dbReference type="InterPro" id="IPR051325">
    <property type="entry name" value="Nudix_hydrolase_domain"/>
</dbReference>
<dbReference type="PRINTS" id="PR00502">
    <property type="entry name" value="NUDIXFAMILY"/>
</dbReference>
<dbReference type="SUPFAM" id="SSF55811">
    <property type="entry name" value="Nudix"/>
    <property type="match status" value="1"/>
</dbReference>
<reference evidence="9" key="1">
    <citation type="journal article" date="2024" name="Algal Res.">
        <title>Biochemical, toxicological and genomic investigation of a high-biomass producing Limnothrix strain isolated from Italian shallow drinking water reservoir.</title>
        <authorList>
            <person name="Simonazzi M."/>
            <person name="Shishido T.K."/>
            <person name="Delbaje E."/>
            <person name="Wahlsten M."/>
            <person name="Fewer D.P."/>
            <person name="Sivonen K."/>
            <person name="Pezzolesi L."/>
            <person name="Pistocchi R."/>
        </authorList>
    </citation>
    <scope>NUCLEOTIDE SEQUENCE [LARGE SCALE GENOMIC DNA]</scope>
    <source>
        <strain evidence="9">LRLZ20PSL1</strain>
    </source>
</reference>
<dbReference type="InterPro" id="IPR020084">
    <property type="entry name" value="NUDIX_hydrolase_CS"/>
</dbReference>
<dbReference type="InterPro" id="IPR020476">
    <property type="entry name" value="Nudix_hydrolase"/>
</dbReference>
<dbReference type="Pfam" id="PF00293">
    <property type="entry name" value="NUDIX"/>
    <property type="match status" value="1"/>
</dbReference>
<dbReference type="RefSeq" id="WP_199291319.1">
    <property type="nucleotide sequence ID" value="NZ_JAZAQF010000028.1"/>
</dbReference>
<dbReference type="InterPro" id="IPR003565">
    <property type="entry name" value="Tetra_PHTase"/>
</dbReference>
<dbReference type="PROSITE" id="PS00893">
    <property type="entry name" value="NUDIX_BOX"/>
    <property type="match status" value="1"/>
</dbReference>
<name>A0ABW7C790_9CYAN</name>
<dbReference type="Proteomes" id="UP001604335">
    <property type="component" value="Unassembled WGS sequence"/>
</dbReference>
<protein>
    <recommendedName>
        <fullName evidence="2">Bis(5'-nucleosyl)-tetraphosphatase [asymmetrical]</fullName>
    </recommendedName>
    <alternativeName>
        <fullName evidence="5">Diadenosine 5',5'''-P1,P4-tetraphosphate asymmetrical hydrolase</fullName>
    </alternativeName>
</protein>
<gene>
    <name evidence="8" type="ORF">VPK24_05330</name>
</gene>
<evidence type="ECO:0000256" key="5">
    <source>
        <dbReference type="ARBA" id="ARBA00032644"/>
    </source>
</evidence>
<evidence type="ECO:0000256" key="4">
    <source>
        <dbReference type="ARBA" id="ARBA00022801"/>
    </source>
</evidence>
<feature type="domain" description="Nudix hydrolase" evidence="7">
    <location>
        <begin position="8"/>
        <end position="145"/>
    </location>
</feature>
<dbReference type="PANTHER" id="PTHR21340:SF0">
    <property type="entry name" value="BIS(5'-NUCLEOSYL)-TETRAPHOSPHATASE [ASYMMETRICAL]"/>
    <property type="match status" value="1"/>
</dbReference>
<keyword evidence="3" id="KW-0547">Nucleotide-binding</keyword>
<dbReference type="InterPro" id="IPR000086">
    <property type="entry name" value="NUDIX_hydrolase_dom"/>
</dbReference>
<evidence type="ECO:0000256" key="6">
    <source>
        <dbReference type="RuleBase" id="RU003476"/>
    </source>
</evidence>
<dbReference type="InterPro" id="IPR015797">
    <property type="entry name" value="NUDIX_hydrolase-like_dom_sf"/>
</dbReference>
<evidence type="ECO:0000256" key="1">
    <source>
        <dbReference type="ARBA" id="ARBA00005582"/>
    </source>
</evidence>
<keyword evidence="4 6" id="KW-0378">Hydrolase</keyword>
<dbReference type="PROSITE" id="PS51462">
    <property type="entry name" value="NUDIX"/>
    <property type="match status" value="1"/>
</dbReference>
<keyword evidence="9" id="KW-1185">Reference proteome</keyword>
<evidence type="ECO:0000259" key="7">
    <source>
        <dbReference type="PROSITE" id="PS51462"/>
    </source>
</evidence>
<evidence type="ECO:0000313" key="8">
    <source>
        <dbReference type="EMBL" id="MFG3817050.1"/>
    </source>
</evidence>
<organism evidence="8 9">
    <name type="scientific">Limnothrix redekei LRLZ20PSL1</name>
    <dbReference type="NCBI Taxonomy" id="3112953"/>
    <lineage>
        <taxon>Bacteria</taxon>
        <taxon>Bacillati</taxon>
        <taxon>Cyanobacteriota</taxon>
        <taxon>Cyanophyceae</taxon>
        <taxon>Pseudanabaenales</taxon>
        <taxon>Pseudanabaenaceae</taxon>
        <taxon>Limnothrix</taxon>
    </lineage>
</organism>
<evidence type="ECO:0000256" key="2">
    <source>
        <dbReference type="ARBA" id="ARBA00018911"/>
    </source>
</evidence>